<keyword evidence="4 6" id="KW-0472">Membrane</keyword>
<evidence type="ECO:0000256" key="3">
    <source>
        <dbReference type="ARBA" id="ARBA00022989"/>
    </source>
</evidence>
<proteinExistence type="inferred from homology"/>
<evidence type="ECO:0000259" key="7">
    <source>
        <dbReference type="Pfam" id="PF20684"/>
    </source>
</evidence>
<evidence type="ECO:0000256" key="1">
    <source>
        <dbReference type="ARBA" id="ARBA00004141"/>
    </source>
</evidence>
<dbReference type="InterPro" id="IPR052337">
    <property type="entry name" value="SAT4-like"/>
</dbReference>
<comment type="similarity">
    <text evidence="5">Belongs to the SAT4 family.</text>
</comment>
<protein>
    <recommendedName>
        <fullName evidence="7">Rhodopsin domain-containing protein</fullName>
    </recommendedName>
</protein>
<dbReference type="InterPro" id="IPR049326">
    <property type="entry name" value="Rhodopsin_dom_fungi"/>
</dbReference>
<reference evidence="8 9" key="1">
    <citation type="submission" date="2019-04" db="EMBL/GenBank/DDBJ databases">
        <authorList>
            <consortium name="DOE Joint Genome Institute"/>
            <person name="Mondo S."/>
            <person name="Kjaerbolling I."/>
            <person name="Vesth T."/>
            <person name="Frisvad J.C."/>
            <person name="Nybo J.L."/>
            <person name="Theobald S."/>
            <person name="Kildgaard S."/>
            <person name="Isbrandt T."/>
            <person name="Kuo A."/>
            <person name="Sato A."/>
            <person name="Lyhne E.K."/>
            <person name="Kogle M.E."/>
            <person name="Wiebenga A."/>
            <person name="Kun R.S."/>
            <person name="Lubbers R.J."/>
            <person name="Makela M.R."/>
            <person name="Barry K."/>
            <person name="Chovatia M."/>
            <person name="Clum A."/>
            <person name="Daum C."/>
            <person name="Haridas S."/>
            <person name="He G."/>
            <person name="LaButti K."/>
            <person name="Lipzen A."/>
            <person name="Riley R."/>
            <person name="Salamov A."/>
            <person name="Simmons B.A."/>
            <person name="Magnuson J.K."/>
            <person name="Henrissat B."/>
            <person name="Mortensen U.H."/>
            <person name="Larsen T.O."/>
            <person name="Devries R.P."/>
            <person name="Grigoriev I.V."/>
            <person name="Machida M."/>
            <person name="Baker S.E."/>
            <person name="Andersen M.R."/>
            <person name="Cantor M.N."/>
            <person name="Hua S.X."/>
        </authorList>
    </citation>
    <scope>NUCLEOTIDE SEQUENCE [LARGE SCALE GENOMIC DNA]</scope>
    <source>
        <strain evidence="8 9">CBS 117616</strain>
    </source>
</reference>
<dbReference type="Proteomes" id="UP000325395">
    <property type="component" value="Unassembled WGS sequence"/>
</dbReference>
<dbReference type="EMBL" id="ML735703">
    <property type="protein sequence ID" value="KAE8421131.1"/>
    <property type="molecule type" value="Genomic_DNA"/>
</dbReference>
<accession>A0ABQ6WXS5</accession>
<sequence>MDSPSESATGILTIIGNNPSSFTDDIIPLSSIGVKVVIVDVFLIFMTIVFTSLRIISRRLRGQKLFPEDYLHIVSMICFQGIGFLSIAMFVRGFGHHIWELQIFHIAPLLKVCVPPSGAPIARMHQLARPPAHIVVLHLLQMYYALMILYAISLGLVKISICWSLARIFSTPLLVFGARILMVVSALWAITTIFISIIFCHTIGLDWSMFSTDEHCLNLTVAYGILAAVDVLVDLFILVLPFPTLWSLQMPKSTRVALTFVFSTGIL</sequence>
<evidence type="ECO:0000313" key="9">
    <source>
        <dbReference type="Proteomes" id="UP000325395"/>
    </source>
</evidence>
<feature type="transmembrane region" description="Helical" evidence="6">
    <location>
        <begin position="70"/>
        <end position="91"/>
    </location>
</feature>
<comment type="subcellular location">
    <subcellularLocation>
        <location evidence="1">Membrane</location>
        <topology evidence="1">Multi-pass membrane protein</topology>
    </subcellularLocation>
</comment>
<dbReference type="PANTHER" id="PTHR33048:SF57">
    <property type="entry name" value="INTEGRAL MEMBRANE PROTEIN-RELATED"/>
    <property type="match status" value="1"/>
</dbReference>
<dbReference type="PANTHER" id="PTHR33048">
    <property type="entry name" value="PTH11-LIKE INTEGRAL MEMBRANE PROTEIN (AFU_ORTHOLOGUE AFUA_5G11245)"/>
    <property type="match status" value="1"/>
</dbReference>
<organism evidence="8 9">
    <name type="scientific">Aspergillus pseudocaelatus</name>
    <dbReference type="NCBI Taxonomy" id="1825620"/>
    <lineage>
        <taxon>Eukaryota</taxon>
        <taxon>Fungi</taxon>
        <taxon>Dikarya</taxon>
        <taxon>Ascomycota</taxon>
        <taxon>Pezizomycotina</taxon>
        <taxon>Eurotiomycetes</taxon>
        <taxon>Eurotiomycetidae</taxon>
        <taxon>Eurotiales</taxon>
        <taxon>Aspergillaceae</taxon>
        <taxon>Aspergillus</taxon>
        <taxon>Aspergillus subgen. Circumdati</taxon>
    </lineage>
</organism>
<feature type="transmembrane region" description="Helical" evidence="6">
    <location>
        <begin position="143"/>
        <end position="166"/>
    </location>
</feature>
<evidence type="ECO:0000313" key="8">
    <source>
        <dbReference type="EMBL" id="KAE8421131.1"/>
    </source>
</evidence>
<feature type="domain" description="Rhodopsin" evidence="7">
    <location>
        <begin position="53"/>
        <end position="266"/>
    </location>
</feature>
<gene>
    <name evidence="8" type="ORF">BDV36DRAFT_292568</name>
</gene>
<feature type="transmembrane region" description="Helical" evidence="6">
    <location>
        <begin position="26"/>
        <end position="50"/>
    </location>
</feature>
<evidence type="ECO:0000256" key="4">
    <source>
        <dbReference type="ARBA" id="ARBA00023136"/>
    </source>
</evidence>
<keyword evidence="9" id="KW-1185">Reference proteome</keyword>
<feature type="transmembrane region" description="Helical" evidence="6">
    <location>
        <begin position="173"/>
        <end position="199"/>
    </location>
</feature>
<dbReference type="Pfam" id="PF20684">
    <property type="entry name" value="Fung_rhodopsin"/>
    <property type="match status" value="1"/>
</dbReference>
<feature type="transmembrane region" description="Helical" evidence="6">
    <location>
        <begin position="219"/>
        <end position="242"/>
    </location>
</feature>
<keyword evidence="2 6" id="KW-0812">Transmembrane</keyword>
<name>A0ABQ6WXS5_9EURO</name>
<evidence type="ECO:0000256" key="2">
    <source>
        <dbReference type="ARBA" id="ARBA00022692"/>
    </source>
</evidence>
<keyword evidence="3 6" id="KW-1133">Transmembrane helix</keyword>
<evidence type="ECO:0000256" key="5">
    <source>
        <dbReference type="ARBA" id="ARBA00038359"/>
    </source>
</evidence>
<evidence type="ECO:0000256" key="6">
    <source>
        <dbReference type="SAM" id="Phobius"/>
    </source>
</evidence>